<dbReference type="PANTHER" id="PTHR31213">
    <property type="entry name" value="OS08G0374000 PROTEIN-RELATED"/>
    <property type="match status" value="1"/>
</dbReference>
<dbReference type="PANTHER" id="PTHR31213:SF19">
    <property type="entry name" value="BET V I_MAJOR LATEX PROTEIN DOMAIN-CONTAINING PROTEIN"/>
    <property type="match status" value="1"/>
</dbReference>
<dbReference type="GO" id="GO:0005634">
    <property type="term" value="C:nucleus"/>
    <property type="evidence" value="ECO:0007669"/>
    <property type="project" value="TreeGrafter"/>
</dbReference>
<dbReference type="InterPro" id="IPR050279">
    <property type="entry name" value="Plant_def-hormone_signal"/>
</dbReference>
<dbReference type="GO" id="GO:0010427">
    <property type="term" value="F:abscisic acid binding"/>
    <property type="evidence" value="ECO:0007669"/>
    <property type="project" value="TreeGrafter"/>
</dbReference>
<dbReference type="AlphaFoldDB" id="A0AA38T5R5"/>
<dbReference type="EMBL" id="JARYMX010000003">
    <property type="protein sequence ID" value="KAJ9554879.1"/>
    <property type="molecule type" value="Genomic_DNA"/>
</dbReference>
<dbReference type="InterPro" id="IPR000916">
    <property type="entry name" value="Bet_v_I/MLP"/>
</dbReference>
<evidence type="ECO:0000256" key="1">
    <source>
        <dbReference type="ARBA" id="ARBA00009744"/>
    </source>
</evidence>
<accession>A0AA38T5R5</accession>
<reference evidence="4" key="1">
    <citation type="submission" date="2023-03" db="EMBL/GenBank/DDBJ databases">
        <title>Chromosome-scale reference genome and RAD-based genetic map of yellow starthistle (Centaurea solstitialis) reveal putative structural variation and QTLs associated with invader traits.</title>
        <authorList>
            <person name="Reatini B."/>
            <person name="Cang F.A."/>
            <person name="Jiang Q."/>
            <person name="Mckibben M.T.W."/>
            <person name="Barker M.S."/>
            <person name="Rieseberg L.H."/>
            <person name="Dlugosch K.M."/>
        </authorList>
    </citation>
    <scope>NUCLEOTIDE SEQUENCE</scope>
    <source>
        <strain evidence="4">CAN-66</strain>
        <tissue evidence="4">Leaf</tissue>
    </source>
</reference>
<dbReference type="InterPro" id="IPR023393">
    <property type="entry name" value="START-like_dom_sf"/>
</dbReference>
<dbReference type="GO" id="GO:0009820">
    <property type="term" value="P:alkaloid metabolic process"/>
    <property type="evidence" value="ECO:0007669"/>
    <property type="project" value="UniProtKB-KW"/>
</dbReference>
<dbReference type="Proteomes" id="UP001172457">
    <property type="component" value="Chromosome 3"/>
</dbReference>
<dbReference type="Gene3D" id="3.30.530.20">
    <property type="match status" value="1"/>
</dbReference>
<sequence>MSISSINTKKMFGTFFEEAEFPVPASKAWALLGTLEIGKAVSGKLLEAVDVVEGDGGVGTILKLTLKPGYGFSSYNEKFTKVDNENMVKEAEVVEGGYLDIGFTLYRIRFEIKKNPNDDTGSSCIVKLTTEYEVKEEAAANASLVTNEPLLGIMSVAKEHLLKSG</sequence>
<dbReference type="GO" id="GO:0038023">
    <property type="term" value="F:signaling receptor activity"/>
    <property type="evidence" value="ECO:0007669"/>
    <property type="project" value="TreeGrafter"/>
</dbReference>
<evidence type="ECO:0000313" key="5">
    <source>
        <dbReference type="Proteomes" id="UP001172457"/>
    </source>
</evidence>
<keyword evidence="2" id="KW-0017">Alkaloid metabolism</keyword>
<name>A0AA38T5R5_9ASTR</name>
<comment type="similarity">
    <text evidence="1">Belongs to the BetVI family.</text>
</comment>
<evidence type="ECO:0000256" key="2">
    <source>
        <dbReference type="ARBA" id="ARBA00022589"/>
    </source>
</evidence>
<dbReference type="GO" id="GO:0006952">
    <property type="term" value="P:defense response"/>
    <property type="evidence" value="ECO:0007669"/>
    <property type="project" value="InterPro"/>
</dbReference>
<comment type="caution">
    <text evidence="4">The sequence shown here is derived from an EMBL/GenBank/DDBJ whole genome shotgun (WGS) entry which is preliminary data.</text>
</comment>
<keyword evidence="5" id="KW-1185">Reference proteome</keyword>
<dbReference type="GO" id="GO:0004864">
    <property type="term" value="F:protein phosphatase inhibitor activity"/>
    <property type="evidence" value="ECO:0007669"/>
    <property type="project" value="TreeGrafter"/>
</dbReference>
<dbReference type="Pfam" id="PF00407">
    <property type="entry name" value="Bet_v_1"/>
    <property type="match status" value="1"/>
</dbReference>
<evidence type="ECO:0000313" key="4">
    <source>
        <dbReference type="EMBL" id="KAJ9554879.1"/>
    </source>
</evidence>
<gene>
    <name evidence="4" type="ORF">OSB04_009493</name>
</gene>
<organism evidence="4 5">
    <name type="scientific">Centaurea solstitialis</name>
    <name type="common">yellow star-thistle</name>
    <dbReference type="NCBI Taxonomy" id="347529"/>
    <lineage>
        <taxon>Eukaryota</taxon>
        <taxon>Viridiplantae</taxon>
        <taxon>Streptophyta</taxon>
        <taxon>Embryophyta</taxon>
        <taxon>Tracheophyta</taxon>
        <taxon>Spermatophyta</taxon>
        <taxon>Magnoliopsida</taxon>
        <taxon>eudicotyledons</taxon>
        <taxon>Gunneridae</taxon>
        <taxon>Pentapetalae</taxon>
        <taxon>asterids</taxon>
        <taxon>campanulids</taxon>
        <taxon>Asterales</taxon>
        <taxon>Asteraceae</taxon>
        <taxon>Carduoideae</taxon>
        <taxon>Cardueae</taxon>
        <taxon>Centaureinae</taxon>
        <taxon>Centaurea</taxon>
    </lineage>
</organism>
<dbReference type="GO" id="GO:0005737">
    <property type="term" value="C:cytoplasm"/>
    <property type="evidence" value="ECO:0007669"/>
    <property type="project" value="TreeGrafter"/>
</dbReference>
<dbReference type="CDD" id="cd07816">
    <property type="entry name" value="Bet_v1-like"/>
    <property type="match status" value="1"/>
</dbReference>
<feature type="domain" description="Bet v I/Major latex protein" evidence="3">
    <location>
        <begin position="13"/>
        <end position="147"/>
    </location>
</feature>
<dbReference type="SUPFAM" id="SSF55961">
    <property type="entry name" value="Bet v1-like"/>
    <property type="match status" value="1"/>
</dbReference>
<protein>
    <recommendedName>
        <fullName evidence="3">Bet v I/Major latex protein domain-containing protein</fullName>
    </recommendedName>
</protein>
<dbReference type="GO" id="GO:0009738">
    <property type="term" value="P:abscisic acid-activated signaling pathway"/>
    <property type="evidence" value="ECO:0007669"/>
    <property type="project" value="TreeGrafter"/>
</dbReference>
<proteinExistence type="inferred from homology"/>
<evidence type="ECO:0000259" key="3">
    <source>
        <dbReference type="Pfam" id="PF00407"/>
    </source>
</evidence>